<protein>
    <recommendedName>
        <fullName evidence="10">NarG-like domain-containing protein</fullName>
    </recommendedName>
</protein>
<keyword evidence="8 9" id="KW-0472">Membrane</keyword>
<evidence type="ECO:0000313" key="11">
    <source>
        <dbReference type="EMBL" id="VAV82224.1"/>
    </source>
</evidence>
<dbReference type="EMBL" id="UOEA01000005">
    <property type="protein sequence ID" value="VAV82224.1"/>
    <property type="molecule type" value="Genomic_DNA"/>
</dbReference>
<keyword evidence="7" id="KW-0560">Oxidoreductase</keyword>
<evidence type="ECO:0000256" key="7">
    <source>
        <dbReference type="ARBA" id="ARBA00023002"/>
    </source>
</evidence>
<feature type="non-terminal residue" evidence="11">
    <location>
        <position position="48"/>
    </location>
</feature>
<dbReference type="GO" id="GO:0008940">
    <property type="term" value="F:nitrate reductase activity"/>
    <property type="evidence" value="ECO:0007669"/>
    <property type="project" value="TreeGrafter"/>
</dbReference>
<gene>
    <name evidence="11" type="ORF">MNBD_DELTA01-1778</name>
</gene>
<dbReference type="InterPro" id="IPR023234">
    <property type="entry name" value="NarG-like_domain"/>
</dbReference>
<dbReference type="Gene3D" id="1.20.950.20">
    <property type="entry name" value="Transmembrane di-heme cytochromes, Chain C"/>
    <property type="match status" value="1"/>
</dbReference>
<feature type="transmembrane region" description="Helical" evidence="9">
    <location>
        <begin position="6"/>
        <end position="25"/>
    </location>
</feature>
<dbReference type="InterPro" id="IPR051936">
    <property type="entry name" value="Heme-iron_electron_transfer"/>
</dbReference>
<evidence type="ECO:0000256" key="4">
    <source>
        <dbReference type="ARBA" id="ARBA00022692"/>
    </source>
</evidence>
<evidence type="ECO:0000259" key="10">
    <source>
        <dbReference type="Pfam" id="PF02665"/>
    </source>
</evidence>
<keyword evidence="6 9" id="KW-1133">Transmembrane helix</keyword>
<accession>A0A3B0QK27</accession>
<dbReference type="GO" id="GO:0005886">
    <property type="term" value="C:plasma membrane"/>
    <property type="evidence" value="ECO:0007669"/>
    <property type="project" value="UniProtKB-SubCell"/>
</dbReference>
<dbReference type="PANTHER" id="PTHR30598:SF3">
    <property type="entry name" value="RESPIRATORY NITRATE REDUCTASE 1 GAMMA CHAIN"/>
    <property type="match status" value="1"/>
</dbReference>
<evidence type="ECO:0000256" key="1">
    <source>
        <dbReference type="ARBA" id="ARBA00004651"/>
    </source>
</evidence>
<keyword evidence="2" id="KW-0813">Transport</keyword>
<evidence type="ECO:0000256" key="8">
    <source>
        <dbReference type="ARBA" id="ARBA00023136"/>
    </source>
</evidence>
<keyword evidence="5" id="KW-0249">Electron transport</keyword>
<name>A0A3B0QK27_9ZZZZ</name>
<reference evidence="11" key="1">
    <citation type="submission" date="2018-06" db="EMBL/GenBank/DDBJ databases">
        <authorList>
            <person name="Zhirakovskaya E."/>
        </authorList>
    </citation>
    <scope>NUCLEOTIDE SEQUENCE</scope>
</reference>
<dbReference type="PANTHER" id="PTHR30598">
    <property type="entry name" value="NITRATE REDUCTASE PRIVATE CHAPERONE, REDOX ENZYME MATURATION PROTEIN REMP FAMILY"/>
    <property type="match status" value="1"/>
</dbReference>
<organism evidence="11">
    <name type="scientific">hydrothermal vent metagenome</name>
    <dbReference type="NCBI Taxonomy" id="652676"/>
    <lineage>
        <taxon>unclassified sequences</taxon>
        <taxon>metagenomes</taxon>
        <taxon>ecological metagenomes</taxon>
    </lineage>
</organism>
<proteinExistence type="predicted"/>
<comment type="subcellular location">
    <subcellularLocation>
        <location evidence="1">Cell membrane</location>
        <topology evidence="1">Multi-pass membrane protein</topology>
    </subcellularLocation>
</comment>
<dbReference type="Pfam" id="PF02665">
    <property type="entry name" value="Nitrate_red_gam"/>
    <property type="match status" value="1"/>
</dbReference>
<dbReference type="InterPro" id="IPR036197">
    <property type="entry name" value="NarG-like_sf"/>
</dbReference>
<dbReference type="GO" id="GO:0019645">
    <property type="term" value="P:anaerobic electron transport chain"/>
    <property type="evidence" value="ECO:0007669"/>
    <property type="project" value="TreeGrafter"/>
</dbReference>
<evidence type="ECO:0000256" key="6">
    <source>
        <dbReference type="ARBA" id="ARBA00022989"/>
    </source>
</evidence>
<dbReference type="SUPFAM" id="SSF103501">
    <property type="entry name" value="Respiratory nitrate reductase 1 gamma chain"/>
    <property type="match status" value="1"/>
</dbReference>
<evidence type="ECO:0000256" key="3">
    <source>
        <dbReference type="ARBA" id="ARBA00022475"/>
    </source>
</evidence>
<keyword evidence="4 9" id="KW-0812">Transmembrane</keyword>
<dbReference type="GO" id="GO:0020037">
    <property type="term" value="F:heme binding"/>
    <property type="evidence" value="ECO:0007669"/>
    <property type="project" value="TreeGrafter"/>
</dbReference>
<dbReference type="GO" id="GO:0009055">
    <property type="term" value="F:electron transfer activity"/>
    <property type="evidence" value="ECO:0007669"/>
    <property type="project" value="TreeGrafter"/>
</dbReference>
<feature type="domain" description="NarG-like" evidence="10">
    <location>
        <begin position="5"/>
        <end position="47"/>
    </location>
</feature>
<dbReference type="AlphaFoldDB" id="A0A3B0QK27"/>
<sequence length="48" mass="5744">MNWDYMLFGIVPYIFVAIAVVGTIWRYTTNRYTWSSLSSEFLENKVLF</sequence>
<evidence type="ECO:0000256" key="9">
    <source>
        <dbReference type="SAM" id="Phobius"/>
    </source>
</evidence>
<evidence type="ECO:0000256" key="5">
    <source>
        <dbReference type="ARBA" id="ARBA00022982"/>
    </source>
</evidence>
<keyword evidence="3" id="KW-1003">Cell membrane</keyword>
<evidence type="ECO:0000256" key="2">
    <source>
        <dbReference type="ARBA" id="ARBA00022448"/>
    </source>
</evidence>